<evidence type="ECO:0000313" key="1">
    <source>
        <dbReference type="EMBL" id="KIK25896.1"/>
    </source>
</evidence>
<sequence>MIWDLWQTVSLRCAWRGTPRATAGYLESLLFRSEVSNTPGSQQDASVWEINMLCHKCNYLYICCHTISARSSLQSRECPSGARG</sequence>
<accession>A0A0C9Z9C4</accession>
<reference evidence="2" key="2">
    <citation type="submission" date="2015-01" db="EMBL/GenBank/DDBJ databases">
        <title>Evolutionary Origins and Diversification of the Mycorrhizal Mutualists.</title>
        <authorList>
            <consortium name="DOE Joint Genome Institute"/>
            <consortium name="Mycorrhizal Genomics Consortium"/>
            <person name="Kohler A."/>
            <person name="Kuo A."/>
            <person name="Nagy L.G."/>
            <person name="Floudas D."/>
            <person name="Copeland A."/>
            <person name="Barry K.W."/>
            <person name="Cichocki N."/>
            <person name="Veneault-Fourrey C."/>
            <person name="LaButti K."/>
            <person name="Lindquist E.A."/>
            <person name="Lipzen A."/>
            <person name="Lundell T."/>
            <person name="Morin E."/>
            <person name="Murat C."/>
            <person name="Riley R."/>
            <person name="Ohm R."/>
            <person name="Sun H."/>
            <person name="Tunlid A."/>
            <person name="Henrissat B."/>
            <person name="Grigoriev I.V."/>
            <person name="Hibbett D.S."/>
            <person name="Martin F."/>
        </authorList>
    </citation>
    <scope>NUCLEOTIDE SEQUENCE [LARGE SCALE GENOMIC DNA]</scope>
    <source>
        <strain evidence="2">441</strain>
    </source>
</reference>
<evidence type="ECO:0000313" key="2">
    <source>
        <dbReference type="Proteomes" id="UP000054018"/>
    </source>
</evidence>
<name>A0A0C9Z9C4_9AGAM</name>
<dbReference type="HOGENOM" id="CLU_2528309_0_0_1"/>
<dbReference type="EMBL" id="KN833705">
    <property type="protein sequence ID" value="KIK25896.1"/>
    <property type="molecule type" value="Genomic_DNA"/>
</dbReference>
<organism evidence="1 2">
    <name type="scientific">Pisolithus microcarpus 441</name>
    <dbReference type="NCBI Taxonomy" id="765257"/>
    <lineage>
        <taxon>Eukaryota</taxon>
        <taxon>Fungi</taxon>
        <taxon>Dikarya</taxon>
        <taxon>Basidiomycota</taxon>
        <taxon>Agaricomycotina</taxon>
        <taxon>Agaricomycetes</taxon>
        <taxon>Agaricomycetidae</taxon>
        <taxon>Boletales</taxon>
        <taxon>Sclerodermatineae</taxon>
        <taxon>Pisolithaceae</taxon>
        <taxon>Pisolithus</taxon>
    </lineage>
</organism>
<dbReference type="Proteomes" id="UP000054018">
    <property type="component" value="Unassembled WGS sequence"/>
</dbReference>
<protein>
    <submittedName>
        <fullName evidence="1">Uncharacterized protein</fullName>
    </submittedName>
</protein>
<reference evidence="1 2" key="1">
    <citation type="submission" date="2014-04" db="EMBL/GenBank/DDBJ databases">
        <authorList>
            <consortium name="DOE Joint Genome Institute"/>
            <person name="Kuo A."/>
            <person name="Kohler A."/>
            <person name="Costa M.D."/>
            <person name="Nagy L.G."/>
            <person name="Floudas D."/>
            <person name="Copeland A."/>
            <person name="Barry K.W."/>
            <person name="Cichocki N."/>
            <person name="Veneault-Fourrey C."/>
            <person name="LaButti K."/>
            <person name="Lindquist E.A."/>
            <person name="Lipzen A."/>
            <person name="Lundell T."/>
            <person name="Morin E."/>
            <person name="Murat C."/>
            <person name="Sun H."/>
            <person name="Tunlid A."/>
            <person name="Henrissat B."/>
            <person name="Grigoriev I.V."/>
            <person name="Hibbett D.S."/>
            <person name="Martin F."/>
            <person name="Nordberg H.P."/>
            <person name="Cantor M.N."/>
            <person name="Hua S.X."/>
        </authorList>
    </citation>
    <scope>NUCLEOTIDE SEQUENCE [LARGE SCALE GENOMIC DNA]</scope>
    <source>
        <strain evidence="1 2">441</strain>
    </source>
</reference>
<proteinExistence type="predicted"/>
<gene>
    <name evidence="1" type="ORF">PISMIDRAFT_327460</name>
</gene>
<keyword evidence="2" id="KW-1185">Reference proteome</keyword>
<dbReference type="AlphaFoldDB" id="A0A0C9Z9C4"/>